<feature type="transmembrane region" description="Helical" evidence="8">
    <location>
        <begin position="342"/>
        <end position="361"/>
    </location>
</feature>
<accession>A0A212KJB4</accession>
<dbReference type="GO" id="GO:0022857">
    <property type="term" value="F:transmembrane transporter activity"/>
    <property type="evidence" value="ECO:0007669"/>
    <property type="project" value="UniProtKB-UniRule"/>
</dbReference>
<feature type="transmembrane region" description="Helical" evidence="8">
    <location>
        <begin position="229"/>
        <end position="262"/>
    </location>
</feature>
<feature type="transmembrane region" description="Helical" evidence="8">
    <location>
        <begin position="412"/>
        <end position="440"/>
    </location>
</feature>
<feature type="transmembrane region" description="Helical" evidence="8">
    <location>
        <begin position="282"/>
        <end position="305"/>
    </location>
</feature>
<comment type="function">
    <text evidence="7">Part of the tripartite ATP-independent periplasmic (TRAP) transport system.</text>
</comment>
<reference evidence="10" key="1">
    <citation type="submission" date="2016-04" db="EMBL/GenBank/DDBJ databases">
        <authorList>
            <person name="Evans L.H."/>
            <person name="Alamgir A."/>
            <person name="Owens N."/>
            <person name="Weber N.D."/>
            <person name="Virtaneva K."/>
            <person name="Barbian K."/>
            <person name="Babar A."/>
            <person name="Rosenke K."/>
        </authorList>
    </citation>
    <scope>NUCLEOTIDE SEQUENCE</scope>
    <source>
        <strain evidence="10">86</strain>
    </source>
</reference>
<evidence type="ECO:0000313" key="10">
    <source>
        <dbReference type="EMBL" id="SBW11803.1"/>
    </source>
</evidence>
<feature type="transmembrane region" description="Helical" evidence="8">
    <location>
        <begin position="12"/>
        <end position="40"/>
    </location>
</feature>
<dbReference type="GO" id="GO:0005886">
    <property type="term" value="C:plasma membrane"/>
    <property type="evidence" value="ECO:0007669"/>
    <property type="project" value="UniProtKB-SubCell"/>
</dbReference>
<evidence type="ECO:0000256" key="4">
    <source>
        <dbReference type="ARBA" id="ARBA00022692"/>
    </source>
</evidence>
<dbReference type="Pfam" id="PF06808">
    <property type="entry name" value="DctM"/>
    <property type="match status" value="1"/>
</dbReference>
<evidence type="ECO:0000256" key="7">
    <source>
        <dbReference type="RuleBase" id="RU369079"/>
    </source>
</evidence>
<sequence length="446" mass="45869">MPIETATLAIVAALFVLMLAGIPLGVVTLSVSAATALAYFGPPGLGLVGRQIVGVLENYAFVAVPLFVLMASLMEKAGVGHDLFDAMSLFSGRLRGGVAVQTVAVAVLMAAMAGVIGGEIMMLGLIALPQMLRLGYDRKLSMGAICAGGSLATLIPPSIVMVVYGVTANVSIGALFLGGVLPGLMLAGFYVAYILARVRLDPALAPPPAAERAEIAAADKIAALRGIAIPLLVVATVLGSIYAGVAAVTEAAAIGVGGALVAAAARGRLTLETVLGASRQTFVTVGAIIWLIIGAVSFVGIYNLIGGQEFMRGLIRGLDLPPLGIVLVMMGILMLLGTFMEWIAILLITVPIFSPVIAGLPFPAVGDAEAVKIWFGVLVAINIQIYFLSPPFGPACFFLNSVTPPEVTLQEIFAAVLPFIALQAVALALCVIFPEIVLFLPRVLGG</sequence>
<keyword evidence="7" id="KW-0813">Transport</keyword>
<evidence type="ECO:0000256" key="2">
    <source>
        <dbReference type="ARBA" id="ARBA00022475"/>
    </source>
</evidence>
<dbReference type="PANTHER" id="PTHR33362">
    <property type="entry name" value="SIALIC ACID TRAP TRANSPORTER PERMEASE PROTEIN SIAT-RELATED"/>
    <property type="match status" value="1"/>
</dbReference>
<feature type="transmembrane region" description="Helical" evidence="8">
    <location>
        <begin position="172"/>
        <end position="196"/>
    </location>
</feature>
<keyword evidence="2" id="KW-1003">Cell membrane</keyword>
<keyword evidence="4 8" id="KW-0812">Transmembrane</keyword>
<dbReference type="AlphaFoldDB" id="A0A212KJB4"/>
<feature type="transmembrane region" description="Helical" evidence="8">
    <location>
        <begin position="317"/>
        <end position="336"/>
    </location>
</feature>
<feature type="transmembrane region" description="Helical" evidence="8">
    <location>
        <begin position="103"/>
        <end position="128"/>
    </location>
</feature>
<gene>
    <name evidence="10" type="ORF">KL86APRO_20312</name>
</gene>
<feature type="transmembrane region" description="Helical" evidence="8">
    <location>
        <begin position="373"/>
        <end position="392"/>
    </location>
</feature>
<evidence type="ECO:0000256" key="5">
    <source>
        <dbReference type="ARBA" id="ARBA00022989"/>
    </source>
</evidence>
<feature type="transmembrane region" description="Helical" evidence="8">
    <location>
        <begin position="140"/>
        <end position="166"/>
    </location>
</feature>
<protein>
    <submittedName>
        <fullName evidence="10">TRAP dicarboxylate transporter-DctM subunit</fullName>
    </submittedName>
</protein>
<comment type="subcellular location">
    <subcellularLocation>
        <location evidence="1 7">Cell inner membrane</location>
        <topology evidence="1 7">Multi-pass membrane protein</topology>
    </subcellularLocation>
</comment>
<keyword evidence="5 8" id="KW-1133">Transmembrane helix</keyword>
<keyword evidence="3 7" id="KW-0997">Cell inner membrane</keyword>
<feature type="transmembrane region" description="Helical" evidence="8">
    <location>
        <begin position="52"/>
        <end position="74"/>
    </location>
</feature>
<dbReference type="EMBL" id="FLUO01000002">
    <property type="protein sequence ID" value="SBW11803.1"/>
    <property type="molecule type" value="Genomic_DNA"/>
</dbReference>
<evidence type="ECO:0000256" key="1">
    <source>
        <dbReference type="ARBA" id="ARBA00004429"/>
    </source>
</evidence>
<dbReference type="PIRSF" id="PIRSF006066">
    <property type="entry name" value="HI0050"/>
    <property type="match status" value="1"/>
</dbReference>
<keyword evidence="6 8" id="KW-0472">Membrane</keyword>
<dbReference type="InterPro" id="IPR004681">
    <property type="entry name" value="TRAP_DctM"/>
</dbReference>
<organism evidence="10">
    <name type="scientific">uncultured Alphaproteobacteria bacterium</name>
    <dbReference type="NCBI Taxonomy" id="91750"/>
    <lineage>
        <taxon>Bacteria</taxon>
        <taxon>Pseudomonadati</taxon>
        <taxon>Pseudomonadota</taxon>
        <taxon>Alphaproteobacteria</taxon>
        <taxon>environmental samples</taxon>
    </lineage>
</organism>
<evidence type="ECO:0000259" key="9">
    <source>
        <dbReference type="Pfam" id="PF06808"/>
    </source>
</evidence>
<name>A0A212KJB4_9PROT</name>
<evidence type="ECO:0000256" key="6">
    <source>
        <dbReference type="ARBA" id="ARBA00023136"/>
    </source>
</evidence>
<proteinExistence type="predicted"/>
<evidence type="ECO:0000256" key="3">
    <source>
        <dbReference type="ARBA" id="ARBA00022519"/>
    </source>
</evidence>
<dbReference type="InterPro" id="IPR010656">
    <property type="entry name" value="DctM"/>
</dbReference>
<feature type="domain" description="TRAP C4-dicarboxylate transport system permease DctM subunit" evidence="9">
    <location>
        <begin position="12"/>
        <end position="436"/>
    </location>
</feature>
<evidence type="ECO:0000256" key="8">
    <source>
        <dbReference type="SAM" id="Phobius"/>
    </source>
</evidence>